<feature type="compositionally biased region" description="Basic and acidic residues" evidence="3">
    <location>
        <begin position="1910"/>
        <end position="1930"/>
    </location>
</feature>
<dbReference type="PROSITE" id="PS00626">
    <property type="entry name" value="RCC1_2"/>
    <property type="match status" value="1"/>
</dbReference>
<name>A0A1Y1JGU5_PLAGO</name>
<dbReference type="PRINTS" id="PR00633">
    <property type="entry name" value="RCCNDNSATION"/>
</dbReference>
<evidence type="ECO:0000313" key="5">
    <source>
        <dbReference type="Proteomes" id="UP000195521"/>
    </source>
</evidence>
<dbReference type="Pfam" id="PF00415">
    <property type="entry name" value="RCC1"/>
    <property type="match status" value="6"/>
</dbReference>
<organism evidence="4 5">
    <name type="scientific">Plasmodium gonderi</name>
    <dbReference type="NCBI Taxonomy" id="77519"/>
    <lineage>
        <taxon>Eukaryota</taxon>
        <taxon>Sar</taxon>
        <taxon>Alveolata</taxon>
        <taxon>Apicomplexa</taxon>
        <taxon>Aconoidasida</taxon>
        <taxon>Haemosporida</taxon>
        <taxon>Plasmodiidae</taxon>
        <taxon>Plasmodium</taxon>
        <taxon>Plasmodium (Plasmodium)</taxon>
    </lineage>
</organism>
<sequence length="2387" mass="276770">MNKENTEDNEIQNYIFSFVPKISSGLDHYACVGYLKNKPTVYCWGGNSCNQLGVGINTRYCKRPTAVSFFEDFYVSSVCCTYYCTHVLAKKNASDVGCSVYSFGKGNNGLLGFRKKRNLIPLQEEDIHLNEKNKHMRKFNNKANKTLLDAFGINQKKKESFSSGNVDSLLDFDVSQISSSPDEDDQGSATETSADGRRSRTDTSADGRRSKTDTSADGRRSKTDTSADGRRSRNDTSTDGHPHFDPVTKKHISKQKEQGEEETVPDNTREGEKKGRQKMEEHKEKNKTRAKRMKNENYYKVRNDLKEEKEDWFTPMPIKVKFPERVKIKFISCGDMHTLAISTNGILYGWGYNNFGCVGNGCNKNVYEPVRIFFRKRRLHSDEGKMVINNTEYGKSNKLRKYHGSSSPFLDEHKEDVVIHCSAGGKHSLACTLQGDMYSWGYGGNGRLGLGNIRSYNKPQLIRRLQNRKRIIYVCSGKSHSGCIDADYNVYTWGNGKFFKLGHGDDNDVLVPKFVEFLTCSNKIFMLSFGTFNSLALSVKGDVFIWGSFTLKNKKTGSSSYTSKIPKMINSNYKCISVHASIYIVLAITIVGDLIMLGDTDEALVGRGHNSYFNVVGENNHNSESDSEDSNAQVLNQMIRKEKKSSINYYASLKNEFPIRYVKELRGKVHVKDILNLFYKLEKFNSYPGDYTYQQVYHHNHMQRLNDASYYDIEGIQKGVEPYGILRKNQLVIRSKVKMIEGSEHFSMFLLQSGKVYASGFNKDGELGNGENNLKKKFATPVLIEICVNKIVKIACGYNYTLVLSDKGFIYGWGKNDKSQLGIGVLKDTYEPVHLKSMSKVIDIYAGHDHSACIVNSSFEEVDTEKVDNEEDVDDIPPLQHGILYTWGNAESGKVGLGVDYTHGSILLPRRINTTNKIHKCSLGINHSLFLSDSNELYACGSANNGKLGIIDEKMNYMVCSPRRVNIDPNIYIKEIIAGSTFSIILSTDGYIYIWGEFIKNRISYEYPTMYTEIINVKHIIGGRDKHIFFLTYDNKLFGLGNNTYMQILHEQKETSIYEKPKLISYFLDGNVIESAYSFKNASFVQLAKNHDIFAWGYTSNCHLGIGLTNVTYLKHPKKVVRSWVTYEDCENGESGEYAAEANIGNLINSLNPTAASNMREELLDEFQLVRKRILKRDRFENDLVYAIPYYQEEIEKLIYQIQIMPQYLNWEYIQVLLKRENYTNSIGFIRSFEKDLIDIYKKHVKFLLNLHSFERQYNDLHLNYQNYVLANISMLEEERPSIMYSNYTHVLDNNRDKLQSFVYILQQQPLYLTLLCLIHNSKNVKHIKRMSYLFHMGREPNALISASGGASIYVAAPAGEDELANDKGIKFAQSRAKNHFEFVRSYLNHIYDYDSYNVVSRCRQNCHEYENQKTEKIREKYNFYRNSTFILCSFIFDLYYDLRNDRIRNIFTIFLIKLGIEEINNCLHIESLFRIETSVFFLLIKMLFMKNDILVSFAHSLADMTNPNSFVRLLDGLSHCVREDVASRLEFPESVVPKREDLIMKEAHESMATKMTDSNMILENTLPRNAPVKNTSLKGRVDHITNDLGKDSYRNRFIEEEDTQMEKEFLKFIKGKTQEKTDSVNLTGQHLQKDEDDSLGFYNNFDEHMKEYPLSASPVVEVDKYRNESIASRRGNPKDVLIEVDMVHVFREMCKLFRKIQFPEMFKIIIKNVFKYFCIYERNVNKESMLENKIFYFNNEHFVYVPFYHLLLMAILNPMITSMNKMAEKFYFPLIPSHITSICDRISNFIEVLYLNKYESLASYNLKENLVSVKFIFENTFNVLVQITNNLCKTDEDVYLNVYINLFHYHLCSIPSYVNLKLFQLCHVFNLFFRFQNYLSLSFSDPLIDIVNFFYKRKADSTGAWDEAGTEKNGTEKNGTDKNGTDKNGRGKNGKSKNGKSKNGKSKNTIQKFLLKSSGGDSDGSDGRAKERIKKRSTNRTDGNGKKKKKLIFSESEINLFVKCKLVYSIELDIRFLIKEKNMSICEFTRIPMPQYMCYRKKTRIKNNEYLFSIIEEFKHKKDKIFVVCECLRGCPMLENCTETSNLILKLRSLRTYFMSLDNQKETNLVHLIDKTVEILLSNEMSYVDFVENLPPNLYTHKFKNEQIEKTRREKEYLHMLQNSYDKHSFFQNKWRNIAMQICLNMLEKKKHVNYLKKLHERQEKIEQLIFAYQFKLKNNIQIIKRALIFVSKLLIEKPILIHATHFQKNLFFIKLKRDKDFRRTQRNNYLITYNTSTVHIYPMIKLIQNGSITNINEIIHPLVDFLSIELSFDIDLVLKLNLVLIKGAEKKIINSHTFRSQDIYNIYNHSPFISYPLFPYNKDNLCAIRGLSFVHLLHDLVVDLF</sequence>
<comment type="caution">
    <text evidence="4">The sequence shown here is derived from an EMBL/GenBank/DDBJ whole genome shotgun (WGS) entry which is preliminary data.</text>
</comment>
<gene>
    <name evidence="4" type="ORF">PGO_102280</name>
</gene>
<feature type="compositionally biased region" description="Basic and acidic residues" evidence="3">
    <location>
        <begin position="194"/>
        <end position="258"/>
    </location>
</feature>
<dbReference type="Gene3D" id="2.130.10.30">
    <property type="entry name" value="Regulator of chromosome condensation 1/beta-lactamase-inhibitor protein II"/>
    <property type="match status" value="4"/>
</dbReference>
<accession>A0A1Y1JGU5</accession>
<feature type="repeat" description="RCC1" evidence="2">
    <location>
        <begin position="808"/>
        <end position="857"/>
    </location>
</feature>
<proteinExistence type="predicted"/>
<dbReference type="SUPFAM" id="SSF50985">
    <property type="entry name" value="RCC1/BLIP-II"/>
    <property type="match status" value="4"/>
</dbReference>
<feature type="compositionally biased region" description="Basic residues" evidence="3">
    <location>
        <begin position="1931"/>
        <end position="1946"/>
    </location>
</feature>
<dbReference type="PANTHER" id="PTHR22870">
    <property type="entry name" value="REGULATOR OF CHROMOSOME CONDENSATION"/>
    <property type="match status" value="1"/>
</dbReference>
<evidence type="ECO:0000256" key="2">
    <source>
        <dbReference type="PROSITE-ProRule" id="PRU00235"/>
    </source>
</evidence>
<feature type="repeat" description="RCC1" evidence="2">
    <location>
        <begin position="435"/>
        <end position="487"/>
    </location>
</feature>
<feature type="repeat" description="RCC1" evidence="2">
    <location>
        <begin position="39"/>
        <end position="91"/>
    </location>
</feature>
<dbReference type="InterPro" id="IPR000408">
    <property type="entry name" value="Reg_chr_condens"/>
</dbReference>
<feature type="region of interest" description="Disordered" evidence="3">
    <location>
        <begin position="176"/>
        <end position="290"/>
    </location>
</feature>
<feature type="repeat" description="RCC1" evidence="2">
    <location>
        <begin position="882"/>
        <end position="934"/>
    </location>
</feature>
<dbReference type="InterPro" id="IPR051210">
    <property type="entry name" value="Ub_ligase/GEF_domain"/>
</dbReference>
<dbReference type="PROSITE" id="PS50012">
    <property type="entry name" value="RCC1_3"/>
    <property type="match status" value="7"/>
</dbReference>
<feature type="repeat" description="RCC1" evidence="2">
    <location>
        <begin position="488"/>
        <end position="540"/>
    </location>
</feature>
<dbReference type="EMBL" id="BDQF01000011">
    <property type="protein sequence ID" value="GAW81470.1"/>
    <property type="molecule type" value="Genomic_DNA"/>
</dbReference>
<feature type="compositionally biased region" description="Basic and acidic residues" evidence="3">
    <location>
        <begin position="267"/>
        <end position="284"/>
    </location>
</feature>
<reference evidence="5" key="1">
    <citation type="submission" date="2017-04" db="EMBL/GenBank/DDBJ databases">
        <title>Plasmodium gonderi genome.</title>
        <authorList>
            <person name="Arisue N."/>
            <person name="Honma H."/>
            <person name="Kawai S."/>
            <person name="Tougan T."/>
            <person name="Tanabe K."/>
            <person name="Horii T."/>
        </authorList>
    </citation>
    <scope>NUCLEOTIDE SEQUENCE [LARGE SCALE GENOMIC DNA]</scope>
    <source>
        <strain evidence="5">ATCC 30045</strain>
    </source>
</reference>
<dbReference type="GeneID" id="39748193"/>
<evidence type="ECO:0000313" key="4">
    <source>
        <dbReference type="EMBL" id="GAW81470.1"/>
    </source>
</evidence>
<evidence type="ECO:0000256" key="3">
    <source>
        <dbReference type="SAM" id="MobiDB-lite"/>
    </source>
</evidence>
<keyword evidence="1" id="KW-0677">Repeat</keyword>
<protein>
    <submittedName>
        <fullName evidence="4">Guanidine nucleotide exchange factor</fullName>
    </submittedName>
</protein>
<evidence type="ECO:0000256" key="1">
    <source>
        <dbReference type="ARBA" id="ARBA00022737"/>
    </source>
</evidence>
<dbReference type="Pfam" id="PF13540">
    <property type="entry name" value="RCC1_2"/>
    <property type="match status" value="1"/>
</dbReference>
<keyword evidence="5" id="KW-1185">Reference proteome</keyword>
<dbReference type="RefSeq" id="XP_028544059.1">
    <property type="nucleotide sequence ID" value="XM_028688258.1"/>
</dbReference>
<feature type="repeat" description="RCC1" evidence="2">
    <location>
        <begin position="754"/>
        <end position="807"/>
    </location>
</feature>
<dbReference type="OrthoDB" id="8068875at2759"/>
<dbReference type="InterPro" id="IPR009091">
    <property type="entry name" value="RCC1/BLIP-II"/>
</dbReference>
<feature type="region of interest" description="Disordered" evidence="3">
    <location>
        <begin position="1906"/>
        <end position="1987"/>
    </location>
</feature>
<dbReference type="Proteomes" id="UP000195521">
    <property type="component" value="Unassembled WGS sequence"/>
</dbReference>
<dbReference type="OMA" id="NPMGGYN"/>
<dbReference type="PANTHER" id="PTHR22870:SF408">
    <property type="entry name" value="OS09G0560450 PROTEIN"/>
    <property type="match status" value="1"/>
</dbReference>
<feature type="repeat" description="RCC1" evidence="2">
    <location>
        <begin position="935"/>
        <end position="989"/>
    </location>
</feature>